<dbReference type="OrthoDB" id="5459937at2"/>
<evidence type="ECO:0000313" key="7">
    <source>
        <dbReference type="Proteomes" id="UP000282656"/>
    </source>
</evidence>
<dbReference type="SUPFAM" id="SSF55729">
    <property type="entry name" value="Acyl-CoA N-acyltransferases (Nat)"/>
    <property type="match status" value="1"/>
</dbReference>
<feature type="transmembrane region" description="Helical" evidence="4">
    <location>
        <begin position="117"/>
        <end position="135"/>
    </location>
</feature>
<feature type="compositionally biased region" description="Pro residues" evidence="3">
    <location>
        <begin position="172"/>
        <end position="181"/>
    </location>
</feature>
<dbReference type="InterPro" id="IPR000182">
    <property type="entry name" value="GNAT_dom"/>
</dbReference>
<feature type="domain" description="N-acetyltransferase" evidence="5">
    <location>
        <begin position="179"/>
        <end position="331"/>
    </location>
</feature>
<evidence type="ECO:0000256" key="4">
    <source>
        <dbReference type="SAM" id="Phobius"/>
    </source>
</evidence>
<dbReference type="Gene3D" id="3.40.630.30">
    <property type="match status" value="1"/>
</dbReference>
<dbReference type="PROSITE" id="PS51186">
    <property type="entry name" value="GNAT"/>
    <property type="match status" value="1"/>
</dbReference>
<dbReference type="PANTHER" id="PTHR43072:SF23">
    <property type="entry name" value="UPF0039 PROTEIN C11D3.02C"/>
    <property type="match status" value="1"/>
</dbReference>
<feature type="transmembrane region" description="Helical" evidence="4">
    <location>
        <begin position="85"/>
        <end position="105"/>
    </location>
</feature>
<dbReference type="Pfam" id="PF00583">
    <property type="entry name" value="Acetyltransf_1"/>
    <property type="match status" value="1"/>
</dbReference>
<dbReference type="CDD" id="cd04301">
    <property type="entry name" value="NAT_SF"/>
    <property type="match status" value="1"/>
</dbReference>
<dbReference type="GO" id="GO:0016747">
    <property type="term" value="F:acyltransferase activity, transferring groups other than amino-acyl groups"/>
    <property type="evidence" value="ECO:0007669"/>
    <property type="project" value="InterPro"/>
</dbReference>
<evidence type="ECO:0000256" key="1">
    <source>
        <dbReference type="ARBA" id="ARBA00022679"/>
    </source>
</evidence>
<comment type="caution">
    <text evidence="6">The sequence shown here is derived from an EMBL/GenBank/DDBJ whole genome shotgun (WGS) entry which is preliminary data.</text>
</comment>
<proteinExistence type="predicted"/>
<keyword evidence="4" id="KW-0472">Membrane</keyword>
<feature type="transmembrane region" description="Helical" evidence="4">
    <location>
        <begin position="141"/>
        <end position="161"/>
    </location>
</feature>
<name>A0A3A8Q9G1_9BACT</name>
<keyword evidence="2" id="KW-0012">Acyltransferase</keyword>
<sequence>MSQPKKQSWQEAEASLLALVPPEAARAGGEVEAASGAPSPEARVPASLGWRSALFVALCALYQLRRMMPLAGVTPWDFEALFAKGYGAVALLVLFPSLMSLWGIARRDVKRQSDASAWFLLQPVVWALVAVVSLFQAEFVAALLMPWHLAFVCAVVMVMATPTPAEEAPVRPRAPPPPPTVRPATPEDRDAIADLLDAALARRPTTFEAPLEGEEDGRHPVLVAEEDGRVVACAATRAYSPRECYAGIADFSLFVAKDVRGRGVDELLLKALLEAAEEAGLHKLTTSVIANQEHTLKLFERLRFTTVGKHEKHARLDGAWHDVVVVEKFLR</sequence>
<dbReference type="Proteomes" id="UP000282656">
    <property type="component" value="Unassembled WGS sequence"/>
</dbReference>
<keyword evidence="4" id="KW-1133">Transmembrane helix</keyword>
<feature type="region of interest" description="Disordered" evidence="3">
    <location>
        <begin position="166"/>
        <end position="186"/>
    </location>
</feature>
<dbReference type="InterPro" id="IPR016181">
    <property type="entry name" value="Acyl_CoA_acyltransferase"/>
</dbReference>
<evidence type="ECO:0000256" key="3">
    <source>
        <dbReference type="SAM" id="MobiDB-lite"/>
    </source>
</evidence>
<organism evidence="6 7">
    <name type="scientific">Corallococcus interemptor</name>
    <dbReference type="NCBI Taxonomy" id="2316720"/>
    <lineage>
        <taxon>Bacteria</taxon>
        <taxon>Pseudomonadati</taxon>
        <taxon>Myxococcota</taxon>
        <taxon>Myxococcia</taxon>
        <taxon>Myxococcales</taxon>
        <taxon>Cystobacterineae</taxon>
        <taxon>Myxococcaceae</taxon>
        <taxon>Corallococcus</taxon>
    </lineage>
</organism>
<keyword evidence="7" id="KW-1185">Reference proteome</keyword>
<dbReference type="AlphaFoldDB" id="A0A3A8Q9G1"/>
<reference evidence="7" key="1">
    <citation type="submission" date="2018-09" db="EMBL/GenBank/DDBJ databases">
        <authorList>
            <person name="Livingstone P.G."/>
            <person name="Whitworth D.E."/>
        </authorList>
    </citation>
    <scope>NUCLEOTIDE SEQUENCE [LARGE SCALE GENOMIC DNA]</scope>
    <source>
        <strain evidence="7">AB047A</strain>
    </source>
</reference>
<evidence type="ECO:0000256" key="2">
    <source>
        <dbReference type="ARBA" id="ARBA00023315"/>
    </source>
</evidence>
<dbReference type="RefSeq" id="WP_121770803.1">
    <property type="nucleotide sequence ID" value="NZ_RAWM01000073.1"/>
</dbReference>
<gene>
    <name evidence="6" type="ORF">D7X96_24030</name>
</gene>
<protein>
    <submittedName>
        <fullName evidence="6">GNAT family N-acetyltransferase</fullName>
    </submittedName>
</protein>
<keyword evidence="1 6" id="KW-0808">Transferase</keyword>
<keyword evidence="4" id="KW-0812">Transmembrane</keyword>
<evidence type="ECO:0000313" key="6">
    <source>
        <dbReference type="EMBL" id="RKH65309.1"/>
    </source>
</evidence>
<evidence type="ECO:0000259" key="5">
    <source>
        <dbReference type="PROSITE" id="PS51186"/>
    </source>
</evidence>
<dbReference type="PANTHER" id="PTHR43072">
    <property type="entry name" value="N-ACETYLTRANSFERASE"/>
    <property type="match status" value="1"/>
</dbReference>
<accession>A0A3A8Q9G1</accession>
<dbReference type="EMBL" id="RAWM01000073">
    <property type="protein sequence ID" value="RKH65309.1"/>
    <property type="molecule type" value="Genomic_DNA"/>
</dbReference>